<dbReference type="GO" id="GO:0000176">
    <property type="term" value="C:nuclear exosome (RNase complex)"/>
    <property type="evidence" value="ECO:0007669"/>
    <property type="project" value="TreeGrafter"/>
</dbReference>
<evidence type="ECO:0000313" key="2">
    <source>
        <dbReference type="EnsemblPlants" id="Bo7g117230.1"/>
    </source>
</evidence>
<dbReference type="InterPro" id="IPR012340">
    <property type="entry name" value="NA-bd_OB-fold"/>
</dbReference>
<dbReference type="InterPro" id="IPR001900">
    <property type="entry name" value="RNase_II/R"/>
</dbReference>
<proteinExistence type="predicted"/>
<sequence>MYNRIRALCSNQAKQFYVFSNHVHKDTYVQVMERETAHDHNDRGLVYSFQFSSPAIRVPTLWYQKHLADTSQVLLVTNDRENERKATEEGISAETKHQPMAYVESIIKGKLRVNPFEAYVGSENEEGDDTVHLAPNSPRNFWGKNANPARLSGRVVDIADVTKILFTLVLLWMMRHKKIGISVYLVERGIDMLPKPLTEDICSLRTDVERLAFSVIWEMSPEVEITSTRFTKSIIKSSPALSYVEALARMDDRLKIPPLTSRNDRKKKTIFNCYVLFELCALASAEVKFQIAAETHDPLDIGMFAEKTKLFLMNMNNSFLVLIRILATRCMAQWGSLSFRISSLWACGTLIYSFYIPYPEISWLLAASLRIYKLPTVFQDRPQLTSVADNKFLLYPPWIQGFSLFRIFGHGLVKTKRKIFWCCRPTDAETRVAKLRSNGFILFVPKYEIEGPVYVTAKGEKRGGDWYVDEENQKIV</sequence>
<keyword evidence="3" id="KW-1185">Reference proteome</keyword>
<name>A0A0D3DHS5_BRAOL</name>
<evidence type="ECO:0000313" key="3">
    <source>
        <dbReference type="Proteomes" id="UP000032141"/>
    </source>
</evidence>
<dbReference type="Pfam" id="PF00773">
    <property type="entry name" value="RNB"/>
    <property type="match status" value="1"/>
</dbReference>
<dbReference type="Gramene" id="Bo7g117230.1">
    <property type="protein sequence ID" value="Bo7g117230.1"/>
    <property type="gene ID" value="Bo7g117230"/>
</dbReference>
<evidence type="ECO:0000259" key="1">
    <source>
        <dbReference type="SMART" id="SM00955"/>
    </source>
</evidence>
<dbReference type="InterPro" id="IPR002716">
    <property type="entry name" value="PIN_dom"/>
</dbReference>
<dbReference type="GO" id="GO:0003723">
    <property type="term" value="F:RNA binding"/>
    <property type="evidence" value="ECO:0007669"/>
    <property type="project" value="InterPro"/>
</dbReference>
<feature type="domain" description="RNB" evidence="1">
    <location>
        <begin position="155"/>
        <end position="371"/>
    </location>
</feature>
<dbReference type="Gene3D" id="2.40.50.140">
    <property type="entry name" value="Nucleic acid-binding proteins"/>
    <property type="match status" value="1"/>
</dbReference>
<dbReference type="GO" id="GO:0016075">
    <property type="term" value="P:rRNA catabolic process"/>
    <property type="evidence" value="ECO:0007669"/>
    <property type="project" value="TreeGrafter"/>
</dbReference>
<dbReference type="STRING" id="109376.A0A0D3DHS5"/>
<accession>A0A0D3DHS5</accession>
<dbReference type="GO" id="GO:0004519">
    <property type="term" value="F:endonuclease activity"/>
    <property type="evidence" value="ECO:0007669"/>
    <property type="project" value="TreeGrafter"/>
</dbReference>
<dbReference type="EnsemblPlants" id="Bo7g117230.1">
    <property type="protein sequence ID" value="Bo7g117230.1"/>
    <property type="gene ID" value="Bo7g117230"/>
</dbReference>
<protein>
    <recommendedName>
        <fullName evidence="1">RNB domain-containing protein</fullName>
    </recommendedName>
</protein>
<dbReference type="eggNOG" id="KOG2102">
    <property type="taxonomic scope" value="Eukaryota"/>
</dbReference>
<dbReference type="Proteomes" id="UP000032141">
    <property type="component" value="Chromosome C7"/>
</dbReference>
<dbReference type="InterPro" id="IPR050180">
    <property type="entry name" value="RNR_Ribonuclease"/>
</dbReference>
<dbReference type="GO" id="GO:0000175">
    <property type="term" value="F:3'-5'-RNA exonuclease activity"/>
    <property type="evidence" value="ECO:0007669"/>
    <property type="project" value="TreeGrafter"/>
</dbReference>
<dbReference type="HOGENOM" id="CLU_574099_0_0_1"/>
<reference evidence="2" key="2">
    <citation type="submission" date="2015-03" db="UniProtKB">
        <authorList>
            <consortium name="EnsemblPlants"/>
        </authorList>
    </citation>
    <scope>IDENTIFICATION</scope>
</reference>
<dbReference type="SUPFAM" id="SSF50249">
    <property type="entry name" value="Nucleic acid-binding proteins"/>
    <property type="match status" value="1"/>
</dbReference>
<dbReference type="Gene3D" id="3.40.50.1010">
    <property type="entry name" value="5'-nuclease"/>
    <property type="match status" value="1"/>
</dbReference>
<reference evidence="2 3" key="1">
    <citation type="journal article" date="2014" name="Genome Biol.">
        <title>Transcriptome and methylome profiling reveals relics of genome dominance in the mesopolyploid Brassica oleracea.</title>
        <authorList>
            <person name="Parkin I.A."/>
            <person name="Koh C."/>
            <person name="Tang H."/>
            <person name="Robinson S.J."/>
            <person name="Kagale S."/>
            <person name="Clarke W.E."/>
            <person name="Town C.D."/>
            <person name="Nixon J."/>
            <person name="Krishnakumar V."/>
            <person name="Bidwell S.L."/>
            <person name="Denoeud F."/>
            <person name="Belcram H."/>
            <person name="Links M.G."/>
            <person name="Just J."/>
            <person name="Clarke C."/>
            <person name="Bender T."/>
            <person name="Huebert T."/>
            <person name="Mason A.S."/>
            <person name="Pires J.C."/>
            <person name="Barker G."/>
            <person name="Moore J."/>
            <person name="Walley P.G."/>
            <person name="Manoli S."/>
            <person name="Batley J."/>
            <person name="Edwards D."/>
            <person name="Nelson M.N."/>
            <person name="Wang X."/>
            <person name="Paterson A.H."/>
            <person name="King G."/>
            <person name="Bancroft I."/>
            <person name="Chalhoub B."/>
            <person name="Sharpe A.G."/>
        </authorList>
    </citation>
    <scope>NUCLEOTIDE SEQUENCE</scope>
    <source>
        <strain evidence="2 3">cv. TO1000</strain>
    </source>
</reference>
<dbReference type="GO" id="GO:0071031">
    <property type="term" value="P:nuclear mRNA surveillance of mRNA 3'-end processing"/>
    <property type="evidence" value="ECO:0007669"/>
    <property type="project" value="TreeGrafter"/>
</dbReference>
<organism evidence="2 3">
    <name type="scientific">Brassica oleracea var. oleracea</name>
    <dbReference type="NCBI Taxonomy" id="109376"/>
    <lineage>
        <taxon>Eukaryota</taxon>
        <taxon>Viridiplantae</taxon>
        <taxon>Streptophyta</taxon>
        <taxon>Embryophyta</taxon>
        <taxon>Tracheophyta</taxon>
        <taxon>Spermatophyta</taxon>
        <taxon>Magnoliopsida</taxon>
        <taxon>eudicotyledons</taxon>
        <taxon>Gunneridae</taxon>
        <taxon>Pentapetalae</taxon>
        <taxon>rosids</taxon>
        <taxon>malvids</taxon>
        <taxon>Brassicales</taxon>
        <taxon>Brassicaceae</taxon>
        <taxon>Brassiceae</taxon>
        <taxon>Brassica</taxon>
    </lineage>
</organism>
<dbReference type="GO" id="GO:0000177">
    <property type="term" value="C:cytoplasmic exosome (RNase complex)"/>
    <property type="evidence" value="ECO:0007669"/>
    <property type="project" value="TreeGrafter"/>
</dbReference>
<dbReference type="PANTHER" id="PTHR23355:SF35">
    <property type="entry name" value="EXOSOME COMPLEX EXONUCLEASE RRP44"/>
    <property type="match status" value="1"/>
</dbReference>
<dbReference type="SMART" id="SM00955">
    <property type="entry name" value="RNB"/>
    <property type="match status" value="1"/>
</dbReference>
<dbReference type="AlphaFoldDB" id="A0A0D3DHS5"/>
<dbReference type="Pfam" id="PF13638">
    <property type="entry name" value="PIN_4"/>
    <property type="match status" value="1"/>
</dbReference>
<dbReference type="PANTHER" id="PTHR23355">
    <property type="entry name" value="RIBONUCLEASE"/>
    <property type="match status" value="1"/>
</dbReference>